<organism evidence="2 3">
    <name type="scientific">Pigmentiphaga kullae</name>
    <dbReference type="NCBI Taxonomy" id="151784"/>
    <lineage>
        <taxon>Bacteria</taxon>
        <taxon>Pseudomonadati</taxon>
        <taxon>Pseudomonadota</taxon>
        <taxon>Betaproteobacteria</taxon>
        <taxon>Burkholderiales</taxon>
        <taxon>Alcaligenaceae</taxon>
        <taxon>Pigmentiphaga</taxon>
    </lineage>
</organism>
<dbReference type="AlphaFoldDB" id="A0A4Q7NGS6"/>
<dbReference type="Proteomes" id="UP000292445">
    <property type="component" value="Unassembled WGS sequence"/>
</dbReference>
<reference evidence="2 3" key="1">
    <citation type="submission" date="2019-02" db="EMBL/GenBank/DDBJ databases">
        <title>Genomic Encyclopedia of Type Strains, Phase IV (KMG-IV): sequencing the most valuable type-strain genomes for metagenomic binning, comparative biology and taxonomic classification.</title>
        <authorList>
            <person name="Goeker M."/>
        </authorList>
    </citation>
    <scope>NUCLEOTIDE SEQUENCE [LARGE SCALE GENOMIC DNA]</scope>
    <source>
        <strain evidence="2 3">K24</strain>
    </source>
</reference>
<dbReference type="CDD" id="cd00829">
    <property type="entry name" value="SCP-x_thiolase"/>
    <property type="match status" value="1"/>
</dbReference>
<proteinExistence type="predicted"/>
<dbReference type="GO" id="GO:0003988">
    <property type="term" value="F:acetyl-CoA C-acyltransferase activity"/>
    <property type="evidence" value="ECO:0007669"/>
    <property type="project" value="UniProtKB-ARBA"/>
</dbReference>
<evidence type="ECO:0000313" key="2">
    <source>
        <dbReference type="EMBL" id="RZS84135.1"/>
    </source>
</evidence>
<dbReference type="InterPro" id="IPR016039">
    <property type="entry name" value="Thiolase-like"/>
</dbReference>
<dbReference type="PANTHER" id="PTHR42870:SF1">
    <property type="entry name" value="NON-SPECIFIC LIPID-TRANSFER PROTEIN-LIKE 2"/>
    <property type="match status" value="1"/>
</dbReference>
<gene>
    <name evidence="2" type="ORF">EV675_0137</name>
</gene>
<comment type="caution">
    <text evidence="2">The sequence shown here is derived from an EMBL/GenBank/DDBJ whole genome shotgun (WGS) entry which is preliminary data.</text>
</comment>
<dbReference type="OrthoDB" id="9790314at2"/>
<dbReference type="EMBL" id="SGXC01000001">
    <property type="protein sequence ID" value="RZS84135.1"/>
    <property type="molecule type" value="Genomic_DNA"/>
</dbReference>
<name>A0A4Q7NGS6_9BURK</name>
<evidence type="ECO:0000313" key="3">
    <source>
        <dbReference type="Proteomes" id="UP000292445"/>
    </source>
</evidence>
<dbReference type="RefSeq" id="WP_130355527.1">
    <property type="nucleotide sequence ID" value="NZ_SGXC01000001.1"/>
</dbReference>
<dbReference type="InterPro" id="IPR002155">
    <property type="entry name" value="Thiolase"/>
</dbReference>
<dbReference type="InterPro" id="IPR055140">
    <property type="entry name" value="Thiolase_C_2"/>
</dbReference>
<dbReference type="SUPFAM" id="SSF53901">
    <property type="entry name" value="Thiolase-like"/>
    <property type="match status" value="2"/>
</dbReference>
<dbReference type="PIRSF" id="PIRSF000429">
    <property type="entry name" value="Ac-CoA_Ac_transf"/>
    <property type="match status" value="1"/>
</dbReference>
<dbReference type="NCBIfam" id="NF004811">
    <property type="entry name" value="PRK06158.1"/>
    <property type="match status" value="1"/>
</dbReference>
<dbReference type="PANTHER" id="PTHR42870">
    <property type="entry name" value="ACETYL-COA C-ACETYLTRANSFERASE"/>
    <property type="match status" value="1"/>
</dbReference>
<sequence>MNASMRGRVAVAGIAESDLGQMAAGTTPLDLMAQATTRALADAGLSLRDVDGLFVASAQVRFGPMMLAEYLGISPRCFDGTQIGGSSFMSHVAHAVQAIEAGACQVALIAYGSTQRSVSRTTASRPDPNPYEDPFRPLLPVSAYALAASRHMHEYGTTRRHLAEVAVAARQWALLNPKAWEKEPLAVEQVLSSRMVSEPLTVRDCCLVLDGGGAMVLTSASRARSLRKPPVYVLGVGEALGHGTISNMPELTTTCAVQSGQAAFAMAGFGPADVDVLGLYDAFTITPILFLEDLGFCAKGDGGAFVADGAIAPGGRLPVNTNGGGLSYCHPGMYGLLAMIEIVRQIRGECGERQVASCDVGLAHGNGAVLSSQCTALFGSAGTL</sequence>
<accession>A0A4Q7NGS6</accession>
<keyword evidence="3" id="KW-1185">Reference proteome</keyword>
<protein>
    <submittedName>
        <fullName evidence="2">Acetyl-CoA acetyltransferase</fullName>
    </submittedName>
</protein>
<keyword evidence="2" id="KW-0808">Transferase</keyword>
<dbReference type="Gene3D" id="3.40.47.10">
    <property type="match status" value="1"/>
</dbReference>
<dbReference type="Pfam" id="PF22691">
    <property type="entry name" value="Thiolase_C_1"/>
    <property type="match status" value="1"/>
</dbReference>
<feature type="domain" description="Thiolase C-terminal" evidence="1">
    <location>
        <begin position="237"/>
        <end position="379"/>
    </location>
</feature>
<evidence type="ECO:0000259" key="1">
    <source>
        <dbReference type="Pfam" id="PF22691"/>
    </source>
</evidence>